<dbReference type="AlphaFoldDB" id="X1B3V1"/>
<organism evidence="1">
    <name type="scientific">marine sediment metagenome</name>
    <dbReference type="NCBI Taxonomy" id="412755"/>
    <lineage>
        <taxon>unclassified sequences</taxon>
        <taxon>metagenomes</taxon>
        <taxon>ecological metagenomes</taxon>
    </lineage>
</organism>
<feature type="non-terminal residue" evidence="1">
    <location>
        <position position="107"/>
    </location>
</feature>
<sequence length="107" mass="11991">MATRSTFKILNIFTYQQHDKPEEKVLIFGAGDTGEIALRWILMDPQINYQLVGIIDNDPLMKGRQIHGVEVVGGIEDLDRLIIENQICGVIIASKDHTSDIQAKISD</sequence>
<reference evidence="1" key="1">
    <citation type="journal article" date="2014" name="Front. Microbiol.">
        <title>High frequency of phylogenetically diverse reductive dehalogenase-homologous genes in deep subseafloor sedimentary metagenomes.</title>
        <authorList>
            <person name="Kawai M."/>
            <person name="Futagami T."/>
            <person name="Toyoda A."/>
            <person name="Takaki Y."/>
            <person name="Nishi S."/>
            <person name="Hori S."/>
            <person name="Arai W."/>
            <person name="Tsubouchi T."/>
            <person name="Morono Y."/>
            <person name="Uchiyama I."/>
            <person name="Ito T."/>
            <person name="Fujiyama A."/>
            <person name="Inagaki F."/>
            <person name="Takami H."/>
        </authorList>
    </citation>
    <scope>NUCLEOTIDE SEQUENCE</scope>
    <source>
        <strain evidence="1">Expedition CK06-06</strain>
    </source>
</reference>
<dbReference type="EMBL" id="BART01025776">
    <property type="protein sequence ID" value="GAG90409.1"/>
    <property type="molecule type" value="Genomic_DNA"/>
</dbReference>
<evidence type="ECO:0000313" key="1">
    <source>
        <dbReference type="EMBL" id="GAG90409.1"/>
    </source>
</evidence>
<gene>
    <name evidence="1" type="ORF">S01H4_46173</name>
</gene>
<dbReference type="SUPFAM" id="SSF51735">
    <property type="entry name" value="NAD(P)-binding Rossmann-fold domains"/>
    <property type="match status" value="1"/>
</dbReference>
<name>X1B3V1_9ZZZZ</name>
<comment type="caution">
    <text evidence="1">The sequence shown here is derived from an EMBL/GenBank/DDBJ whole genome shotgun (WGS) entry which is preliminary data.</text>
</comment>
<protein>
    <recommendedName>
        <fullName evidence="2">PglD N-terminal domain-containing protein</fullName>
    </recommendedName>
</protein>
<accession>X1B3V1</accession>
<proteinExistence type="predicted"/>
<dbReference type="Gene3D" id="3.40.50.720">
    <property type="entry name" value="NAD(P)-binding Rossmann-like Domain"/>
    <property type="match status" value="1"/>
</dbReference>
<dbReference type="InterPro" id="IPR036291">
    <property type="entry name" value="NAD(P)-bd_dom_sf"/>
</dbReference>
<evidence type="ECO:0008006" key="2">
    <source>
        <dbReference type="Google" id="ProtNLM"/>
    </source>
</evidence>